<reference evidence="1 2" key="1">
    <citation type="submission" date="2005-09" db="EMBL/GenBank/DDBJ databases">
        <authorList>
            <person name="Woods D.E."/>
            <person name="Nierman W.C."/>
        </authorList>
    </citation>
    <scope>NUCLEOTIDE SEQUENCE [LARGE SCALE GENOMIC DNA]</scope>
    <source>
        <strain evidence="1 2">1710b</strain>
    </source>
</reference>
<organism evidence="1 2">
    <name type="scientific">Burkholderia pseudomallei (strain 1710b)</name>
    <dbReference type="NCBI Taxonomy" id="320372"/>
    <lineage>
        <taxon>Bacteria</taxon>
        <taxon>Pseudomonadati</taxon>
        <taxon>Pseudomonadota</taxon>
        <taxon>Betaproteobacteria</taxon>
        <taxon>Burkholderiales</taxon>
        <taxon>Burkholderiaceae</taxon>
        <taxon>Burkholderia</taxon>
        <taxon>pseudomallei group</taxon>
    </lineage>
</organism>
<dbReference type="KEGG" id="bpm:BURPS1710b_A0748"/>
<dbReference type="EMBL" id="CP000125">
    <property type="protein sequence ID" value="ABA53601.1"/>
    <property type="molecule type" value="Genomic_DNA"/>
</dbReference>
<proteinExistence type="predicted"/>
<accession>Q3JKJ6</accession>
<dbReference type="EnsemblBacteria" id="ABA53601">
    <property type="protein sequence ID" value="ABA53601"/>
    <property type="gene ID" value="BURPS1710b_A0748"/>
</dbReference>
<gene>
    <name evidence="1" type="ordered locus">BURPS1710b_A0748</name>
</gene>
<dbReference type="HOGENOM" id="CLU_2178923_0_0_4"/>
<protein>
    <submittedName>
        <fullName evidence="1">Uncharacterized protein</fullName>
    </submittedName>
</protein>
<dbReference type="AlphaFoldDB" id="Q3JKJ6"/>
<sequence length="123" mass="13231">MLSIPFSDVQGVWWLFFCPGFREPGHFCIRAERGAAGGPTSHGAPAALLPAYRPRIARVPPALARLTHCEPNQRTRRPTARSLRADPWGRAAVSNRAGAAGPACGTALPAMWPCRMKSSRDAA</sequence>
<dbReference type="Proteomes" id="UP000002700">
    <property type="component" value="Chromosome II"/>
</dbReference>
<name>Q3JKJ6_BURP1</name>
<evidence type="ECO:0000313" key="2">
    <source>
        <dbReference type="Proteomes" id="UP000002700"/>
    </source>
</evidence>
<evidence type="ECO:0000313" key="1">
    <source>
        <dbReference type="EMBL" id="ABA53601.1"/>
    </source>
</evidence>